<name>W6S6N0_9CLOT</name>
<reference evidence="1 2" key="1">
    <citation type="submission" date="2013-11" db="EMBL/GenBank/DDBJ databases">
        <title>Complete genome sequence of Clostridum sp. M2/40.</title>
        <authorList>
            <person name="Wibberg D."/>
            <person name="Puehler A."/>
            <person name="Schlueter A."/>
        </authorList>
    </citation>
    <scope>NUCLEOTIDE SEQUENCE [LARGE SCALE GENOMIC DNA]</scope>
    <source>
        <strain evidence="2">M2/40</strain>
    </source>
</reference>
<sequence length="210" mass="24852">MTMNLKKIDLRKIYRLWKRNLGVFRCFFRSTPFVSLKTYDDFTLYEYKNEVNGCLVKKVLEEYEDDYFTIVDLELDEIIDLALELNNKNNIKPILNVNLLFNTFGLIGSKKNISKLINCGLNLIDIKSNRYIMMIPYDRYKEDIDVTKVYDKLNNQYAVGEEDFPDSEFLSELGYKGVKVITRDRVKDDLMEYINSINEKTEVILVRVDK</sequence>
<dbReference type="eggNOG" id="ENOG50342HF">
    <property type="taxonomic scope" value="Bacteria"/>
</dbReference>
<evidence type="ECO:0000313" key="1">
    <source>
        <dbReference type="EMBL" id="CDM70037.1"/>
    </source>
</evidence>
<proteinExistence type="predicted"/>
<dbReference type="KEGG" id="clt:CM240_2920"/>
<dbReference type="AlphaFoldDB" id="W6S6N0"/>
<dbReference type="PATRIC" id="fig|1216932.3.peg.2886"/>
<keyword evidence="2" id="KW-1185">Reference proteome</keyword>
<accession>W6S6N0</accession>
<dbReference type="Proteomes" id="UP000019426">
    <property type="component" value="Chromosome M2/40_rep2"/>
</dbReference>
<dbReference type="HOGENOM" id="CLU_113224_0_0_9"/>
<evidence type="ECO:0000313" key="2">
    <source>
        <dbReference type="Proteomes" id="UP000019426"/>
    </source>
</evidence>
<evidence type="ECO:0008006" key="3">
    <source>
        <dbReference type="Google" id="ProtNLM"/>
    </source>
</evidence>
<dbReference type="EMBL" id="HG917869">
    <property type="protein sequence ID" value="CDM70037.1"/>
    <property type="molecule type" value="Genomic_DNA"/>
</dbReference>
<organism evidence="1 2">
    <name type="scientific">Clostridium bornimense</name>
    <dbReference type="NCBI Taxonomy" id="1216932"/>
    <lineage>
        <taxon>Bacteria</taxon>
        <taxon>Bacillati</taxon>
        <taxon>Bacillota</taxon>
        <taxon>Clostridia</taxon>
        <taxon>Eubacteriales</taxon>
        <taxon>Clostridiaceae</taxon>
        <taxon>Clostridium</taxon>
    </lineage>
</organism>
<dbReference type="STRING" id="1216932.CM240_2920"/>
<protein>
    <recommendedName>
        <fullName evidence="3">Normocyte-binding protein</fullName>
    </recommendedName>
</protein>
<gene>
    <name evidence="1" type="ORF">CM240_2920</name>
</gene>